<reference evidence="2" key="2">
    <citation type="submission" date="2018-02" db="UniProtKB">
        <authorList>
            <consortium name="EnsemblPlants"/>
        </authorList>
    </citation>
    <scope>IDENTIFICATION</scope>
    <source>
        <strain evidence="2">Williams 82</strain>
    </source>
</reference>
<dbReference type="EnsemblPlants" id="KRH07221">
    <property type="protein sequence ID" value="KRH07221"/>
    <property type="gene ID" value="GLYMA_16G074900"/>
</dbReference>
<name>A0A0R0FXS4_SOYBN</name>
<evidence type="ECO:0000313" key="3">
    <source>
        <dbReference type="Proteomes" id="UP000008827"/>
    </source>
</evidence>
<dbReference type="Gramene" id="KRH07221">
    <property type="protein sequence ID" value="KRH07221"/>
    <property type="gene ID" value="GLYMA_16G074900"/>
</dbReference>
<reference evidence="1 2" key="1">
    <citation type="journal article" date="2010" name="Nature">
        <title>Genome sequence of the palaeopolyploid soybean.</title>
        <authorList>
            <person name="Schmutz J."/>
            <person name="Cannon S.B."/>
            <person name="Schlueter J."/>
            <person name="Ma J."/>
            <person name="Mitros T."/>
            <person name="Nelson W."/>
            <person name="Hyten D.L."/>
            <person name="Song Q."/>
            <person name="Thelen J.J."/>
            <person name="Cheng J."/>
            <person name="Xu D."/>
            <person name="Hellsten U."/>
            <person name="May G.D."/>
            <person name="Yu Y."/>
            <person name="Sakurai T."/>
            <person name="Umezawa T."/>
            <person name="Bhattacharyya M.K."/>
            <person name="Sandhu D."/>
            <person name="Valliyodan B."/>
            <person name="Lindquist E."/>
            <person name="Peto M."/>
            <person name="Grant D."/>
            <person name="Shu S."/>
            <person name="Goodstein D."/>
            <person name="Barry K."/>
            <person name="Futrell-Griggs M."/>
            <person name="Abernathy B."/>
            <person name="Du J."/>
            <person name="Tian Z."/>
            <person name="Zhu L."/>
            <person name="Gill N."/>
            <person name="Joshi T."/>
            <person name="Libault M."/>
            <person name="Sethuraman A."/>
            <person name="Zhang X.-C."/>
            <person name="Shinozaki K."/>
            <person name="Nguyen H.T."/>
            <person name="Wing R.A."/>
            <person name="Cregan P."/>
            <person name="Specht J."/>
            <person name="Grimwood J."/>
            <person name="Rokhsar D."/>
            <person name="Stacey G."/>
            <person name="Shoemaker R.C."/>
            <person name="Jackson S.A."/>
        </authorList>
    </citation>
    <scope>NUCLEOTIDE SEQUENCE</scope>
    <source>
        <strain evidence="2">cv. Williams 82</strain>
        <tissue evidence="1">Callus</tissue>
    </source>
</reference>
<evidence type="ECO:0000313" key="1">
    <source>
        <dbReference type="EMBL" id="KRH07221.1"/>
    </source>
</evidence>
<proteinExistence type="predicted"/>
<protein>
    <submittedName>
        <fullName evidence="1 2">Uncharacterized protein</fullName>
    </submittedName>
</protein>
<gene>
    <name evidence="1" type="ORF">GLYMA_16G074900</name>
</gene>
<reference evidence="1" key="3">
    <citation type="submission" date="2018-07" db="EMBL/GenBank/DDBJ databases">
        <title>WGS assembly of Glycine max.</title>
        <authorList>
            <person name="Schmutz J."/>
            <person name="Cannon S."/>
            <person name="Schlueter J."/>
            <person name="Ma J."/>
            <person name="Mitros T."/>
            <person name="Nelson W."/>
            <person name="Hyten D."/>
            <person name="Song Q."/>
            <person name="Thelen J."/>
            <person name="Cheng J."/>
            <person name="Xu D."/>
            <person name="Hellsten U."/>
            <person name="May G."/>
            <person name="Yu Y."/>
            <person name="Sakurai T."/>
            <person name="Umezawa T."/>
            <person name="Bhattacharyya M."/>
            <person name="Sandhu D."/>
            <person name="Valliyodan B."/>
            <person name="Lindquist E."/>
            <person name="Peto M."/>
            <person name="Grant D."/>
            <person name="Shu S."/>
            <person name="Goodstein D."/>
            <person name="Barry K."/>
            <person name="Futrell-Griggs M."/>
            <person name="Abernathy B."/>
            <person name="Du J."/>
            <person name="Tian Z."/>
            <person name="Zhu L."/>
            <person name="Gill N."/>
            <person name="Joshi T."/>
            <person name="Libault M."/>
            <person name="Sethuraman A."/>
            <person name="Zhang X."/>
            <person name="Shinozaki K."/>
            <person name="Nguyen H."/>
            <person name="Wing R."/>
            <person name="Cregan P."/>
            <person name="Specht J."/>
            <person name="Grimwood J."/>
            <person name="Rokhsar D."/>
            <person name="Stacey G."/>
            <person name="Shoemaker R."/>
            <person name="Jackson S."/>
        </authorList>
    </citation>
    <scope>NUCLEOTIDE SEQUENCE</scope>
    <source>
        <tissue evidence="1">Callus</tissue>
    </source>
</reference>
<dbReference type="EMBL" id="CM000849">
    <property type="protein sequence ID" value="KRH07221.1"/>
    <property type="molecule type" value="Genomic_DNA"/>
</dbReference>
<dbReference type="Proteomes" id="UP000008827">
    <property type="component" value="Chromosome 16"/>
</dbReference>
<evidence type="ECO:0000313" key="2">
    <source>
        <dbReference type="EnsemblPlants" id="KRH07221"/>
    </source>
</evidence>
<sequence length="315" mass="37244">MQGKGFRALSQFAFKNTDICWEELEWKGKHGQSLAMVATKPHYFLDLDIQRTVENFLDNVPEFWSFEEFAESVKDDDIFFIDRSFFVHYFIALMHKQEFRDVWDVVNEFLMQQPFSSLCRLLLITLEDQDFATLQLLRLLRDEEARETLEKINKIVSKMFAIPNNPNSLTPIFKNKYKMKTAKVIKYLRLLSWLLYYRLSKKCLTPKTWESIFTNNQIDFLNSNKHALSDEDEPSKEDCSSSFDNACLLDERKRKARKKKTCDHNDNSDDELLDYDTSNQKLGFLSNTRSWLLSIDGYSSAWRGIKLNKDLTKYC</sequence>
<dbReference type="InParanoid" id="A0A0R0FXS4"/>
<organism evidence="1">
    <name type="scientific">Glycine max</name>
    <name type="common">Soybean</name>
    <name type="synonym">Glycine hispida</name>
    <dbReference type="NCBI Taxonomy" id="3847"/>
    <lineage>
        <taxon>Eukaryota</taxon>
        <taxon>Viridiplantae</taxon>
        <taxon>Streptophyta</taxon>
        <taxon>Embryophyta</taxon>
        <taxon>Tracheophyta</taxon>
        <taxon>Spermatophyta</taxon>
        <taxon>Magnoliopsida</taxon>
        <taxon>eudicotyledons</taxon>
        <taxon>Gunneridae</taxon>
        <taxon>Pentapetalae</taxon>
        <taxon>rosids</taxon>
        <taxon>fabids</taxon>
        <taxon>Fabales</taxon>
        <taxon>Fabaceae</taxon>
        <taxon>Papilionoideae</taxon>
        <taxon>50 kb inversion clade</taxon>
        <taxon>NPAAA clade</taxon>
        <taxon>indigoferoid/millettioid clade</taxon>
        <taxon>Phaseoleae</taxon>
        <taxon>Glycine</taxon>
        <taxon>Glycine subgen. Soja</taxon>
    </lineage>
</organism>
<accession>A0A0R0FXS4</accession>
<dbReference type="PANTHER" id="PTHR37766:SF1">
    <property type="entry name" value="OS01G0897100 PROTEIN"/>
    <property type="match status" value="1"/>
</dbReference>
<dbReference type="AlphaFoldDB" id="A0A0R0FXS4"/>
<dbReference type="PANTHER" id="PTHR37766">
    <property type="entry name" value="OS01G0897100 PROTEIN"/>
    <property type="match status" value="1"/>
</dbReference>
<dbReference type="STRING" id="3847.A0A0R0FXS4"/>
<keyword evidence="3" id="KW-1185">Reference proteome</keyword>